<proteinExistence type="predicted"/>
<dbReference type="EMBL" id="VKLS01000006">
    <property type="protein sequence ID" value="TSB44008.1"/>
    <property type="molecule type" value="Genomic_DNA"/>
</dbReference>
<evidence type="ECO:0000313" key="2">
    <source>
        <dbReference type="EMBL" id="TSB44008.1"/>
    </source>
</evidence>
<sequence>MIRFITKRRLAELTGQRDHAKARVSAVQLRLGRIKSERDDLLGTVDDNALLAEKRAAVLENDLRAEAQRATELATDLTQVVAEAAKLRTVEKQLLDVIDYYFTAAEAPVEVLVRDGRVHGVHRSREAAEAAARAADPSIGEGPWRPTPADRDRRVGWIAGTFQLPETENPPHFEELSERYRHTDRGTLFTCDVTNWAVLARHLNEDCRACVAALPDVPAEVLVGAGLSATVEGAAAGYAHGLIHGELRRRLVAADDKPAAVTE</sequence>
<organism evidence="2 3">
    <name type="scientific">Streptomyces benahoarensis</name>
    <dbReference type="NCBI Taxonomy" id="2595054"/>
    <lineage>
        <taxon>Bacteria</taxon>
        <taxon>Bacillati</taxon>
        <taxon>Actinomycetota</taxon>
        <taxon>Actinomycetes</taxon>
        <taxon>Kitasatosporales</taxon>
        <taxon>Streptomycetaceae</taxon>
        <taxon>Streptomyces</taxon>
    </lineage>
</organism>
<evidence type="ECO:0000256" key="1">
    <source>
        <dbReference type="SAM" id="MobiDB-lite"/>
    </source>
</evidence>
<reference evidence="2 3" key="1">
    <citation type="submission" date="2019-07" db="EMBL/GenBank/DDBJ databases">
        <title>Draft genome for Streptomyces benahoarensis MZ03-48.</title>
        <authorList>
            <person name="Gonzalez-Pimentel J.L."/>
        </authorList>
    </citation>
    <scope>NUCLEOTIDE SEQUENCE [LARGE SCALE GENOMIC DNA]</scope>
    <source>
        <strain evidence="2 3">MZ03-48</strain>
    </source>
</reference>
<name>A0A553ZRA6_9ACTN</name>
<gene>
    <name evidence="2" type="ORF">FNZ23_01555</name>
</gene>
<dbReference type="RefSeq" id="WP_143939841.1">
    <property type="nucleotide sequence ID" value="NZ_VKLS01000006.1"/>
</dbReference>
<comment type="caution">
    <text evidence="2">The sequence shown here is derived from an EMBL/GenBank/DDBJ whole genome shotgun (WGS) entry which is preliminary data.</text>
</comment>
<dbReference type="OrthoDB" id="10020176at2"/>
<dbReference type="AlphaFoldDB" id="A0A553ZRA6"/>
<protein>
    <submittedName>
        <fullName evidence="2">Uncharacterized protein</fullName>
    </submittedName>
</protein>
<evidence type="ECO:0000313" key="3">
    <source>
        <dbReference type="Proteomes" id="UP000320888"/>
    </source>
</evidence>
<keyword evidence="3" id="KW-1185">Reference proteome</keyword>
<dbReference type="Proteomes" id="UP000320888">
    <property type="component" value="Unassembled WGS sequence"/>
</dbReference>
<accession>A0A553ZRA6</accession>
<feature type="region of interest" description="Disordered" evidence="1">
    <location>
        <begin position="129"/>
        <end position="150"/>
    </location>
</feature>